<dbReference type="InterPro" id="IPR059123">
    <property type="entry name" value="StrF_dom"/>
</dbReference>
<name>A0ABX7X9K9_9FLAO</name>
<protein>
    <recommendedName>
        <fullName evidence="1">Streptomycin biosynthesis protein StrF domain-containing protein</fullName>
    </recommendedName>
</protein>
<reference evidence="2 3" key="1">
    <citation type="journal article" date="2021" name="Int. J. Syst. Evol. Microbiol.">
        <title>Faecalibacter bovis sp. nov., isolated from cow faeces.</title>
        <authorList>
            <person name="Li F."/>
            <person name="Zhao W."/>
            <person name="Hong Q."/>
            <person name="Shao Q."/>
            <person name="Song J."/>
            <person name="Yang S."/>
        </authorList>
    </citation>
    <scope>NUCLEOTIDE SEQUENCE [LARGE SCALE GENOMIC DNA]</scope>
    <source>
        <strain evidence="2 3">ZY171143</strain>
    </source>
</reference>
<dbReference type="InterPro" id="IPR029044">
    <property type="entry name" value="Nucleotide-diphossugar_trans"/>
</dbReference>
<reference evidence="3" key="2">
    <citation type="submission" date="2021-04" db="EMBL/GenBank/DDBJ databases">
        <title>Taxonomy of Flavobacteriaceae bacterium ZY171143.</title>
        <authorList>
            <person name="Li F."/>
        </authorList>
    </citation>
    <scope>NUCLEOTIDE SEQUENCE [LARGE SCALE GENOMIC DNA]</scope>
    <source>
        <strain evidence="3">ZY171143</strain>
    </source>
</reference>
<dbReference type="CDD" id="cd00761">
    <property type="entry name" value="Glyco_tranf_GTA_type"/>
    <property type="match status" value="1"/>
</dbReference>
<organism evidence="2 3">
    <name type="scientific">Faecalibacter bovis</name>
    <dbReference type="NCBI Taxonomy" id="2898187"/>
    <lineage>
        <taxon>Bacteria</taxon>
        <taxon>Pseudomonadati</taxon>
        <taxon>Bacteroidota</taxon>
        <taxon>Flavobacteriia</taxon>
        <taxon>Flavobacteriales</taxon>
        <taxon>Weeksellaceae</taxon>
        <taxon>Faecalibacter</taxon>
    </lineage>
</organism>
<feature type="domain" description="Streptomycin biosynthesis protein StrF" evidence="1">
    <location>
        <begin position="4"/>
        <end position="183"/>
    </location>
</feature>
<evidence type="ECO:0000313" key="3">
    <source>
        <dbReference type="Proteomes" id="UP000672011"/>
    </source>
</evidence>
<accession>A0ABX7X9K9</accession>
<keyword evidence="3" id="KW-1185">Reference proteome</keyword>
<dbReference type="Proteomes" id="UP000672011">
    <property type="component" value="Chromosome"/>
</dbReference>
<evidence type="ECO:0000313" key="2">
    <source>
        <dbReference type="EMBL" id="QTV04559.1"/>
    </source>
</evidence>
<dbReference type="Gene3D" id="3.90.550.10">
    <property type="entry name" value="Spore Coat Polysaccharide Biosynthesis Protein SpsA, Chain A"/>
    <property type="match status" value="1"/>
</dbReference>
<proteinExistence type="predicted"/>
<evidence type="ECO:0000259" key="1">
    <source>
        <dbReference type="Pfam" id="PF13712"/>
    </source>
</evidence>
<gene>
    <name evidence="2" type="ORF">J9309_06950</name>
</gene>
<sequence length="283" mass="33311">MLSIIVSSYQKQYFDQFSQNVESTIGENFEFEIIKVWNPGLMGICEAYNKGAEKSKYDNLLFIHEDVLFETENWGEILVDYLKIENVGCIGLAGANYIPNVPSSWWVLEGYKNSHISHYNSESKKRYNYTFKSDNTGLLPTKILDGVFLACKKEVWRRTTFNEKLKGFHGYDIGFSLDINNKFDNYLTNKIDLVHFSSGKLTIDWIKDIIKIYQISNWYQNTIDKDLELKCFKYFGDQLRNFRFSSTEKEYYLNLFISIRHLGLLNWVKARRKIKALKKYNGL</sequence>
<dbReference type="Pfam" id="PF13712">
    <property type="entry name" value="Glyco_tranf_2_5"/>
    <property type="match status" value="1"/>
</dbReference>
<dbReference type="EMBL" id="CP072842">
    <property type="protein sequence ID" value="QTV04559.1"/>
    <property type="molecule type" value="Genomic_DNA"/>
</dbReference>
<dbReference type="SUPFAM" id="SSF53448">
    <property type="entry name" value="Nucleotide-diphospho-sugar transferases"/>
    <property type="match status" value="1"/>
</dbReference>
<dbReference type="RefSeq" id="WP_230475182.1">
    <property type="nucleotide sequence ID" value="NZ_CP072842.1"/>
</dbReference>